<dbReference type="Gene3D" id="3.20.20.140">
    <property type="entry name" value="Metal-dependent hydrolases"/>
    <property type="match status" value="1"/>
</dbReference>
<dbReference type="AlphaFoldDB" id="A0A953I5I6"/>
<dbReference type="Gene3D" id="2.30.40.10">
    <property type="entry name" value="Urease, subunit C, domain 1"/>
    <property type="match status" value="1"/>
</dbReference>
<name>A0A953I5I6_SYMTR</name>
<evidence type="ECO:0000313" key="7">
    <source>
        <dbReference type="Proteomes" id="UP000732377"/>
    </source>
</evidence>
<feature type="binding site" evidence="4">
    <location>
        <position position="66"/>
    </location>
    <ligand>
        <name>Zn(2+)</name>
        <dbReference type="ChEBI" id="CHEBI:29105"/>
    </ligand>
</feature>
<dbReference type="RefSeq" id="WP_011195831.1">
    <property type="nucleotide sequence ID" value="NZ_JACSIR010000225.1"/>
</dbReference>
<comment type="cofactor">
    <cofactor evidence="4">
        <name>Zn(2+)</name>
        <dbReference type="ChEBI" id="CHEBI:29105"/>
    </cofactor>
    <text evidence="4">Binds 1 zinc ion per subunit.</text>
</comment>
<dbReference type="FunFam" id="3.20.20.140:FF:000014">
    <property type="entry name" value="5-methylthioadenosine/S-adenosylhomocysteine deaminase"/>
    <property type="match status" value="1"/>
</dbReference>
<dbReference type="Proteomes" id="UP000732377">
    <property type="component" value="Unassembled WGS sequence"/>
</dbReference>
<dbReference type="InterPro" id="IPR050287">
    <property type="entry name" value="MTA/SAH_deaminase"/>
</dbReference>
<dbReference type="Pfam" id="PF01979">
    <property type="entry name" value="Amidohydro_1"/>
    <property type="match status" value="1"/>
</dbReference>
<feature type="binding site" evidence="4">
    <location>
        <position position="68"/>
    </location>
    <ligand>
        <name>Zn(2+)</name>
        <dbReference type="ChEBI" id="CHEBI:29105"/>
    </ligand>
</feature>
<dbReference type="EC" id="3.5.4.31" evidence="4"/>
<dbReference type="GO" id="GO:0046872">
    <property type="term" value="F:metal ion binding"/>
    <property type="evidence" value="ECO:0007669"/>
    <property type="project" value="UniProtKB-KW"/>
</dbReference>
<evidence type="ECO:0000256" key="1">
    <source>
        <dbReference type="ARBA" id="ARBA00022723"/>
    </source>
</evidence>
<dbReference type="InterPro" id="IPR006680">
    <property type="entry name" value="Amidohydro-rel"/>
</dbReference>
<comment type="catalytic activity">
    <reaction evidence="4">
        <text>S-methyl-5'-thioadenosine + H2O + H(+) = S-methyl-5'-thioinosine + NH4(+)</text>
        <dbReference type="Rhea" id="RHEA:25025"/>
        <dbReference type="ChEBI" id="CHEBI:15377"/>
        <dbReference type="ChEBI" id="CHEBI:15378"/>
        <dbReference type="ChEBI" id="CHEBI:17509"/>
        <dbReference type="ChEBI" id="CHEBI:28938"/>
        <dbReference type="ChEBI" id="CHEBI:48595"/>
        <dbReference type="EC" id="3.5.4.31"/>
    </reaction>
</comment>
<accession>A0A953I5I6</accession>
<feature type="domain" description="Amidohydrolase-related" evidence="5">
    <location>
        <begin position="57"/>
        <end position="408"/>
    </location>
</feature>
<evidence type="ECO:0000256" key="3">
    <source>
        <dbReference type="ARBA" id="ARBA00022833"/>
    </source>
</evidence>
<evidence type="ECO:0000313" key="6">
    <source>
        <dbReference type="EMBL" id="MBY6274653.1"/>
    </source>
</evidence>
<comment type="similarity">
    <text evidence="4">Belongs to the metallo-dependent hydrolases superfamily. MTA/SAH deaminase family.</text>
</comment>
<keyword evidence="3 4" id="KW-0862">Zinc</keyword>
<dbReference type="InterPro" id="IPR032466">
    <property type="entry name" value="Metal_Hydrolase"/>
</dbReference>
<reference evidence="6" key="1">
    <citation type="submission" date="2017-11" db="EMBL/GenBank/DDBJ databases">
        <title>Three new genomes from thermophilic consortium.</title>
        <authorList>
            <person name="Quaggio R."/>
            <person name="Amgarten D."/>
            <person name="Setubal J.C."/>
        </authorList>
    </citation>
    <scope>NUCLEOTIDE SEQUENCE</scope>
    <source>
        <strain evidence="6">ZCTH01-B2</strain>
    </source>
</reference>
<feature type="binding site" evidence="4">
    <location>
        <position position="214"/>
    </location>
    <ligand>
        <name>Zn(2+)</name>
        <dbReference type="ChEBI" id="CHEBI:29105"/>
    </ligand>
</feature>
<proteinExistence type="inferred from homology"/>
<feature type="binding site" evidence="4">
    <location>
        <position position="303"/>
    </location>
    <ligand>
        <name>Zn(2+)</name>
        <dbReference type="ChEBI" id="CHEBI:29105"/>
    </ligand>
</feature>
<evidence type="ECO:0000259" key="5">
    <source>
        <dbReference type="Pfam" id="PF01979"/>
    </source>
</evidence>
<dbReference type="PANTHER" id="PTHR43794:SF11">
    <property type="entry name" value="AMIDOHYDROLASE-RELATED DOMAIN-CONTAINING PROTEIN"/>
    <property type="match status" value="1"/>
</dbReference>
<comment type="caution">
    <text evidence="6">The sequence shown here is derived from an EMBL/GenBank/DDBJ whole genome shotgun (WGS) entry which is preliminary data.</text>
</comment>
<protein>
    <recommendedName>
        <fullName evidence="4">5-methylthioadenosine/S-adenosylhomocysteine deaminase</fullName>
        <shortName evidence="4">MTA/SAH deaminase</shortName>
        <ecNumber evidence="4">3.5.4.28</ecNumber>
        <ecNumber evidence="4">3.5.4.31</ecNumber>
    </recommendedName>
</protein>
<keyword evidence="1 4" id="KW-0479">Metal-binding</keyword>
<dbReference type="EMBL" id="PIUK01000001">
    <property type="protein sequence ID" value="MBY6274653.1"/>
    <property type="molecule type" value="Genomic_DNA"/>
</dbReference>
<dbReference type="EC" id="3.5.4.28" evidence="4"/>
<organism evidence="6 7">
    <name type="scientific">Symbiobacterium thermophilum</name>
    <dbReference type="NCBI Taxonomy" id="2734"/>
    <lineage>
        <taxon>Bacteria</taxon>
        <taxon>Bacillati</taxon>
        <taxon>Bacillota</taxon>
        <taxon>Clostridia</taxon>
        <taxon>Eubacteriales</taxon>
        <taxon>Symbiobacteriaceae</taxon>
        <taxon>Symbiobacterium</taxon>
    </lineage>
</organism>
<dbReference type="GO" id="GO:0050270">
    <property type="term" value="F:S-adenosylhomocysteine deaminase activity"/>
    <property type="evidence" value="ECO:0007669"/>
    <property type="project" value="UniProtKB-UniRule"/>
</dbReference>
<sequence>MERLVIEGGTVLPMTGQADVYENGVVLVEAGRIVYAGPRDGAPHLAGARRIDASGRIVMPGIVNTHCHAAMTLLRGYADDMRLMEWLQTKIWPAEARMTADDVYWGTALGAYEMLSGGITTFLDMYFPADAVARAIQDTGIRGIVARGIIGVGGPSEALSRLDESREAFHRWNGKAGGRITFMVGPHAPYTCPPDALQACAELADELGVGIHIHLSETRDEVEEARRNWGKSPIRHVYDLGLMKGRHVVAAHCVHVDDDDIAILAETGTGVCHCPVSNLKLASGRTPVAKMRRKGVAVGFGTDGASSENMLHILGSEMRIGAIQAKELEGDPAVYTAYDAVAMATIEAARVLGMESEIGSLEPGKKADLILIDAERPHLTPNHDVFALIAYSALPGDVVMTIVDGRIVYEDGRLTTMDGREIMARVREAAARLVRE</sequence>
<evidence type="ECO:0000256" key="2">
    <source>
        <dbReference type="ARBA" id="ARBA00022801"/>
    </source>
</evidence>
<keyword evidence="2 4" id="KW-0378">Hydrolase</keyword>
<dbReference type="CDD" id="cd01298">
    <property type="entry name" value="ATZ_TRZ_like"/>
    <property type="match status" value="1"/>
</dbReference>
<dbReference type="SUPFAM" id="SSF51556">
    <property type="entry name" value="Metallo-dependent hydrolases"/>
    <property type="match status" value="1"/>
</dbReference>
<comment type="function">
    <text evidence="4">Catalyzes the deamination of 5-methylthioadenosine and S-adenosyl-L-homocysteine into 5-methylthioinosine and S-inosyl-L-homocysteine, respectively. Is also able to deaminate adenosine.</text>
</comment>
<dbReference type="HAMAP" id="MF_01281">
    <property type="entry name" value="MTA_SAH_deamin"/>
    <property type="match status" value="1"/>
</dbReference>
<dbReference type="GO" id="GO:0090614">
    <property type="term" value="F:5'-methylthioadenosine deaminase activity"/>
    <property type="evidence" value="ECO:0007669"/>
    <property type="project" value="UniProtKB-UniRule"/>
</dbReference>
<dbReference type="OMA" id="CVHMNDS"/>
<dbReference type="SUPFAM" id="SSF51338">
    <property type="entry name" value="Composite domain of metallo-dependent hydrolases"/>
    <property type="match status" value="1"/>
</dbReference>
<feature type="binding site" evidence="4">
    <location>
        <position position="217"/>
    </location>
    <ligand>
        <name>substrate</name>
    </ligand>
</feature>
<evidence type="ECO:0000256" key="4">
    <source>
        <dbReference type="HAMAP-Rule" id="MF_01281"/>
    </source>
</evidence>
<feature type="binding site" evidence="4">
    <location>
        <position position="303"/>
    </location>
    <ligand>
        <name>substrate</name>
    </ligand>
</feature>
<feature type="binding site" evidence="4">
    <location>
        <position position="187"/>
    </location>
    <ligand>
        <name>substrate</name>
    </ligand>
</feature>
<comment type="catalytic activity">
    <reaction evidence="4">
        <text>S-adenosyl-L-homocysteine + H2O + H(+) = S-inosyl-L-homocysteine + NH4(+)</text>
        <dbReference type="Rhea" id="RHEA:20716"/>
        <dbReference type="ChEBI" id="CHEBI:15377"/>
        <dbReference type="ChEBI" id="CHEBI:15378"/>
        <dbReference type="ChEBI" id="CHEBI:28938"/>
        <dbReference type="ChEBI" id="CHEBI:57856"/>
        <dbReference type="ChEBI" id="CHEBI:57985"/>
        <dbReference type="EC" id="3.5.4.28"/>
    </reaction>
</comment>
<feature type="binding site" evidence="4">
    <location>
        <position position="147"/>
    </location>
    <ligand>
        <name>substrate</name>
    </ligand>
</feature>
<dbReference type="PANTHER" id="PTHR43794">
    <property type="entry name" value="AMINOHYDROLASE SSNA-RELATED"/>
    <property type="match status" value="1"/>
</dbReference>
<feature type="binding site" evidence="4">
    <location>
        <position position="95"/>
    </location>
    <ligand>
        <name>substrate</name>
    </ligand>
</feature>
<dbReference type="SMR" id="A0A953I5I6"/>
<gene>
    <name evidence="4" type="primary">mtaD</name>
    <name evidence="6" type="ORF">CWE10_00320</name>
</gene>
<dbReference type="InterPro" id="IPR011059">
    <property type="entry name" value="Metal-dep_hydrolase_composite"/>
</dbReference>
<dbReference type="InterPro" id="IPR023512">
    <property type="entry name" value="Deaminase_MtaD/DadD"/>
</dbReference>
<comment type="caution">
    <text evidence="4">Lacks conserved residue(s) required for the propagation of feature annotation.</text>
</comment>